<dbReference type="GO" id="GO:0005737">
    <property type="term" value="C:cytoplasm"/>
    <property type="evidence" value="ECO:0007669"/>
    <property type="project" value="UniProtKB-SubCell"/>
</dbReference>
<keyword evidence="2 6" id="KW-0819">tRNA processing</keyword>
<gene>
    <name evidence="6 8" type="primary">tilS</name>
    <name evidence="8" type="ORF">EDL80_04730</name>
</gene>
<evidence type="ECO:0000259" key="7">
    <source>
        <dbReference type="Pfam" id="PF01171"/>
    </source>
</evidence>
<dbReference type="InterPro" id="IPR012795">
    <property type="entry name" value="tRNA_Ile_lys_synt_N"/>
</dbReference>
<feature type="domain" description="tRNA(Ile)-lysidine/2-thiocytidine synthase N-terminal" evidence="7">
    <location>
        <begin position="22"/>
        <end position="198"/>
    </location>
</feature>
<organism evidence="8 9">
    <name type="scientific">Ehrlichia ruminantium</name>
    <name type="common">heartwater rickettsia</name>
    <name type="synonym">Cowdria ruminantium</name>
    <dbReference type="NCBI Taxonomy" id="779"/>
    <lineage>
        <taxon>Bacteria</taxon>
        <taxon>Pseudomonadati</taxon>
        <taxon>Pseudomonadota</taxon>
        <taxon>Alphaproteobacteria</taxon>
        <taxon>Rickettsiales</taxon>
        <taxon>Anaplasmataceae</taxon>
        <taxon>Ehrlichia</taxon>
    </lineage>
</organism>
<sequence length="438" mass="51444">MYSRTDLELLFKTKVQSLQGNYAIAVSGGIDSMVLLHLSATCNTKFTPIILTVNHGLRFEAAQETSFVYQYSQNLNLKCHILNWYGEKPKSNIQSSARQIRYSLLLQWCHENQINYLMVAHQKNDQAETIMMRLERGSGLDGLVGMQEHTYINNICILRPLLSVSREELIHYANTKNIKWIYDVSNDNTKYKRTIYRNILKEVDNTEELINRLYKTSIHIKRSLDCILHYVRLAIDEHLEFNNLGFIKIKLNSFFRLPEEISLRLFTYSIMSIGHKKYKPRYHKLNNIFQKIQNNELTKPHTFCHCKITKNQEDNTLCITREISTIDNIIIGPYSKTSITWDNRFKIYTNNPNNYSITISSLNKSYIPENLKKLNREAVRCLPILKYQNKILAYPLQNHLIDDYINMGEAIITIKEVLIKQNFINLTYSKFISREHLL</sequence>
<dbReference type="EMBL" id="CP033455">
    <property type="protein sequence ID" value="QGR03831.1"/>
    <property type="molecule type" value="Genomic_DNA"/>
</dbReference>
<evidence type="ECO:0000256" key="4">
    <source>
        <dbReference type="ARBA" id="ARBA00022840"/>
    </source>
</evidence>
<comment type="domain">
    <text evidence="6">The N-terminal region contains the highly conserved SGGXDS motif, predicted to be a P-loop motif involved in ATP binding.</text>
</comment>
<reference evidence="8 9" key="1">
    <citation type="submission" date="2018-10" db="EMBL/GenBank/DDBJ databases">
        <title>Propagation and draft genome sequences of three atypical Erhlichia ruminantium isolates.</title>
        <authorList>
            <person name="Liebenberg J."/>
            <person name="Steyn H."/>
            <person name="Josemans A."/>
            <person name="Zweygarth E."/>
        </authorList>
    </citation>
    <scope>NUCLEOTIDE SEQUENCE [LARGE SCALE GENOMIC DNA]</scope>
    <source>
        <strain evidence="8 9">Omatjenne</strain>
    </source>
</reference>
<dbReference type="Proteomes" id="UP000422822">
    <property type="component" value="Chromosome"/>
</dbReference>
<dbReference type="InterPro" id="IPR012094">
    <property type="entry name" value="tRNA_Ile_lys_synt"/>
</dbReference>
<dbReference type="HAMAP" id="MF_01161">
    <property type="entry name" value="tRNA_Ile_lys_synt"/>
    <property type="match status" value="1"/>
</dbReference>
<dbReference type="Gene3D" id="3.40.50.620">
    <property type="entry name" value="HUPs"/>
    <property type="match status" value="1"/>
</dbReference>
<keyword evidence="3 6" id="KW-0547">Nucleotide-binding</keyword>
<keyword evidence="1 6" id="KW-0436">Ligase</keyword>
<keyword evidence="6" id="KW-0963">Cytoplasm</keyword>
<comment type="function">
    <text evidence="6">Ligates lysine onto the cytidine present at position 34 of the AUA codon-specific tRNA(Ile) that contains the anticodon CAU, in an ATP-dependent manner. Cytidine is converted to lysidine, thus changing the amino acid specificity of the tRNA from methionine to isoleucine.</text>
</comment>
<evidence type="ECO:0000256" key="5">
    <source>
        <dbReference type="ARBA" id="ARBA00048539"/>
    </source>
</evidence>
<dbReference type="PANTHER" id="PTHR43033">
    <property type="entry name" value="TRNA(ILE)-LYSIDINE SYNTHASE-RELATED"/>
    <property type="match status" value="1"/>
</dbReference>
<evidence type="ECO:0000256" key="1">
    <source>
        <dbReference type="ARBA" id="ARBA00022598"/>
    </source>
</evidence>
<dbReference type="Pfam" id="PF01171">
    <property type="entry name" value="ATP_bind_3"/>
    <property type="match status" value="1"/>
</dbReference>
<evidence type="ECO:0000313" key="9">
    <source>
        <dbReference type="Proteomes" id="UP000422822"/>
    </source>
</evidence>
<dbReference type="RefSeq" id="WP_158407023.1">
    <property type="nucleotide sequence ID" value="NZ_CP033454.1"/>
</dbReference>
<dbReference type="GO" id="GO:0006400">
    <property type="term" value="P:tRNA modification"/>
    <property type="evidence" value="ECO:0007669"/>
    <property type="project" value="UniProtKB-UniRule"/>
</dbReference>
<evidence type="ECO:0000256" key="2">
    <source>
        <dbReference type="ARBA" id="ARBA00022694"/>
    </source>
</evidence>
<keyword evidence="9" id="KW-1185">Reference proteome</keyword>
<evidence type="ECO:0000313" key="8">
    <source>
        <dbReference type="EMBL" id="QGR03831.1"/>
    </source>
</evidence>
<evidence type="ECO:0000256" key="6">
    <source>
        <dbReference type="HAMAP-Rule" id="MF_01161"/>
    </source>
</evidence>
<accession>A0AAE6QC15</accession>
<protein>
    <recommendedName>
        <fullName evidence="6">tRNA(Ile)-lysidine synthase</fullName>
        <ecNumber evidence="6">6.3.4.19</ecNumber>
    </recommendedName>
    <alternativeName>
        <fullName evidence="6">tRNA(Ile)-2-lysyl-cytidine synthase</fullName>
    </alternativeName>
    <alternativeName>
        <fullName evidence="6">tRNA(Ile)-lysidine synthetase</fullName>
    </alternativeName>
</protein>
<dbReference type="NCBIfam" id="TIGR02432">
    <property type="entry name" value="lysidine_TilS_N"/>
    <property type="match status" value="1"/>
</dbReference>
<dbReference type="GO" id="GO:0005524">
    <property type="term" value="F:ATP binding"/>
    <property type="evidence" value="ECO:0007669"/>
    <property type="project" value="UniProtKB-UniRule"/>
</dbReference>
<proteinExistence type="inferred from homology"/>
<dbReference type="EC" id="6.3.4.19" evidence="6"/>
<dbReference type="SUPFAM" id="SSF52402">
    <property type="entry name" value="Adenine nucleotide alpha hydrolases-like"/>
    <property type="match status" value="1"/>
</dbReference>
<dbReference type="CDD" id="cd01992">
    <property type="entry name" value="TilS_N"/>
    <property type="match status" value="1"/>
</dbReference>
<dbReference type="AlphaFoldDB" id="A0AAE6QC15"/>
<dbReference type="InterPro" id="IPR014729">
    <property type="entry name" value="Rossmann-like_a/b/a_fold"/>
</dbReference>
<name>A0AAE6QC15_EHRRU</name>
<dbReference type="GO" id="GO:0032267">
    <property type="term" value="F:tRNA(Ile)-lysidine synthase activity"/>
    <property type="evidence" value="ECO:0007669"/>
    <property type="project" value="UniProtKB-EC"/>
</dbReference>
<evidence type="ECO:0000256" key="3">
    <source>
        <dbReference type="ARBA" id="ARBA00022741"/>
    </source>
</evidence>
<dbReference type="InterPro" id="IPR011063">
    <property type="entry name" value="TilS/TtcA_N"/>
</dbReference>
<dbReference type="PANTHER" id="PTHR43033:SF1">
    <property type="entry name" value="TRNA(ILE)-LYSIDINE SYNTHASE-RELATED"/>
    <property type="match status" value="1"/>
</dbReference>
<feature type="binding site" evidence="6">
    <location>
        <begin position="27"/>
        <end position="32"/>
    </location>
    <ligand>
        <name>ATP</name>
        <dbReference type="ChEBI" id="CHEBI:30616"/>
    </ligand>
</feature>
<comment type="catalytic activity">
    <reaction evidence="5 6">
        <text>cytidine(34) in tRNA(Ile2) + L-lysine + ATP = lysidine(34) in tRNA(Ile2) + AMP + diphosphate + H(+)</text>
        <dbReference type="Rhea" id="RHEA:43744"/>
        <dbReference type="Rhea" id="RHEA-COMP:10625"/>
        <dbReference type="Rhea" id="RHEA-COMP:10670"/>
        <dbReference type="ChEBI" id="CHEBI:15378"/>
        <dbReference type="ChEBI" id="CHEBI:30616"/>
        <dbReference type="ChEBI" id="CHEBI:32551"/>
        <dbReference type="ChEBI" id="CHEBI:33019"/>
        <dbReference type="ChEBI" id="CHEBI:82748"/>
        <dbReference type="ChEBI" id="CHEBI:83665"/>
        <dbReference type="ChEBI" id="CHEBI:456215"/>
        <dbReference type="EC" id="6.3.4.19"/>
    </reaction>
</comment>
<comment type="similarity">
    <text evidence="6">Belongs to the tRNA(Ile)-lysidine synthase family.</text>
</comment>
<keyword evidence="4 6" id="KW-0067">ATP-binding</keyword>
<comment type="subcellular location">
    <subcellularLocation>
        <location evidence="6">Cytoplasm</location>
    </subcellularLocation>
</comment>